<name>A0ABW3PR96_9BACL</name>
<dbReference type="RefSeq" id="WP_251583628.1">
    <property type="nucleotide sequence ID" value="NZ_JBHTKX010000001.1"/>
</dbReference>
<dbReference type="GO" id="GO:0016787">
    <property type="term" value="F:hydrolase activity"/>
    <property type="evidence" value="ECO:0007669"/>
    <property type="project" value="UniProtKB-KW"/>
</dbReference>
<organism evidence="1 2">
    <name type="scientific">Paenibacillus provencensis</name>
    <dbReference type="NCBI Taxonomy" id="441151"/>
    <lineage>
        <taxon>Bacteria</taxon>
        <taxon>Bacillati</taxon>
        <taxon>Bacillota</taxon>
        <taxon>Bacilli</taxon>
        <taxon>Bacillales</taxon>
        <taxon>Paenibacillaceae</taxon>
        <taxon>Paenibacillus</taxon>
    </lineage>
</organism>
<dbReference type="EC" id="3.1.3.-" evidence="1"/>
<dbReference type="InterPro" id="IPR000150">
    <property type="entry name" value="Cof"/>
</dbReference>
<dbReference type="InterPro" id="IPR006379">
    <property type="entry name" value="HAD-SF_hydro_IIB"/>
</dbReference>
<dbReference type="PANTHER" id="PTHR10000:SF8">
    <property type="entry name" value="HAD SUPERFAMILY HYDROLASE-LIKE, TYPE 3"/>
    <property type="match status" value="1"/>
</dbReference>
<proteinExistence type="predicted"/>
<evidence type="ECO:0000313" key="2">
    <source>
        <dbReference type="Proteomes" id="UP001597169"/>
    </source>
</evidence>
<dbReference type="NCBIfam" id="TIGR00099">
    <property type="entry name" value="Cof-subfamily"/>
    <property type="match status" value="1"/>
</dbReference>
<keyword evidence="1" id="KW-0378">Hydrolase</keyword>
<dbReference type="Gene3D" id="3.40.50.1000">
    <property type="entry name" value="HAD superfamily/HAD-like"/>
    <property type="match status" value="1"/>
</dbReference>
<dbReference type="EMBL" id="JBHTKX010000001">
    <property type="protein sequence ID" value="MFD1128142.1"/>
    <property type="molecule type" value="Genomic_DNA"/>
</dbReference>
<protein>
    <submittedName>
        <fullName evidence="1">Cof-type HAD-IIB family hydrolase</fullName>
        <ecNumber evidence="1">3.1.3.-</ecNumber>
    </submittedName>
</protein>
<sequence>MHRLLALDLDGTMLNSNKIITPETRNSIQQLMADEVAVTIASGRFPASVWLHAREIPLNFPLVALNGAVTVDAETCQMIEGFPLDTASLLYILNVIEEESAYVHFYGYNVLFVRQINDTNRNWALNNVVVRPELPWTEDHYKEQTELIRLVEVGSDFKSFVNSMPGMIYKAAVICTNLAARDRIYNQLKASAMYQCTKTGSLRFDVNAVGISKRGALEHLFREQGIDRQEVAAAGDYDNDLDMLQWAGLGIAMGNAEPHVKASADVITGTNEQDGVAMAIRNYLLKYPFHNIGCTINLSKYKTTPQVANKGENFRDSIQKVITSARSDRYGRI</sequence>
<dbReference type="InterPro" id="IPR036412">
    <property type="entry name" value="HAD-like_sf"/>
</dbReference>
<accession>A0ABW3PR96</accession>
<dbReference type="PANTHER" id="PTHR10000">
    <property type="entry name" value="PHOSPHOSERINE PHOSPHATASE"/>
    <property type="match status" value="1"/>
</dbReference>
<dbReference type="InterPro" id="IPR023214">
    <property type="entry name" value="HAD_sf"/>
</dbReference>
<dbReference type="SUPFAM" id="SSF56784">
    <property type="entry name" value="HAD-like"/>
    <property type="match status" value="1"/>
</dbReference>
<dbReference type="CDD" id="cd07516">
    <property type="entry name" value="HAD_Pase"/>
    <property type="match status" value="1"/>
</dbReference>
<evidence type="ECO:0000313" key="1">
    <source>
        <dbReference type="EMBL" id="MFD1128142.1"/>
    </source>
</evidence>
<comment type="caution">
    <text evidence="1">The sequence shown here is derived from an EMBL/GenBank/DDBJ whole genome shotgun (WGS) entry which is preliminary data.</text>
</comment>
<gene>
    <name evidence="1" type="ORF">ACFQ3J_08155</name>
</gene>
<reference evidence="2" key="1">
    <citation type="journal article" date="2019" name="Int. J. Syst. Evol. Microbiol.">
        <title>The Global Catalogue of Microorganisms (GCM) 10K type strain sequencing project: providing services to taxonomists for standard genome sequencing and annotation.</title>
        <authorList>
            <consortium name="The Broad Institute Genomics Platform"/>
            <consortium name="The Broad Institute Genome Sequencing Center for Infectious Disease"/>
            <person name="Wu L."/>
            <person name="Ma J."/>
        </authorList>
    </citation>
    <scope>NUCLEOTIDE SEQUENCE [LARGE SCALE GENOMIC DNA]</scope>
    <source>
        <strain evidence="2">CCUG 53519</strain>
    </source>
</reference>
<dbReference type="Gene3D" id="3.30.1240.10">
    <property type="match status" value="1"/>
</dbReference>
<dbReference type="Pfam" id="PF08282">
    <property type="entry name" value="Hydrolase_3"/>
    <property type="match status" value="1"/>
</dbReference>
<dbReference type="Proteomes" id="UP001597169">
    <property type="component" value="Unassembled WGS sequence"/>
</dbReference>
<keyword evidence="2" id="KW-1185">Reference proteome</keyword>
<dbReference type="NCBIfam" id="TIGR01484">
    <property type="entry name" value="HAD-SF-IIB"/>
    <property type="match status" value="1"/>
</dbReference>